<feature type="domain" description="Peptidase S1" evidence="6">
    <location>
        <begin position="35"/>
        <end position="262"/>
    </location>
</feature>
<dbReference type="AlphaFoldDB" id="A0A8K0GL29"/>
<keyword evidence="5" id="KW-0732">Signal</keyword>
<comment type="caution">
    <text evidence="7">The sequence shown here is derived from an EMBL/GenBank/DDBJ whole genome shotgun (WGS) entry which is preliminary data.</text>
</comment>
<name>A0A8K0GL29_IGNLU</name>
<proteinExistence type="predicted"/>
<accession>A0A8K0GL29</accession>
<keyword evidence="4" id="KW-1015">Disulfide bond</keyword>
<feature type="chain" id="PRO_5035476560" description="Peptidase S1 domain-containing protein" evidence="5">
    <location>
        <begin position="27"/>
        <end position="262"/>
    </location>
</feature>
<dbReference type="OrthoDB" id="6380398at2759"/>
<keyword evidence="1" id="KW-0645">Protease</keyword>
<dbReference type="CDD" id="cd00190">
    <property type="entry name" value="Tryp_SPc"/>
    <property type="match status" value="1"/>
</dbReference>
<dbReference type="SUPFAM" id="SSF50494">
    <property type="entry name" value="Trypsin-like serine proteases"/>
    <property type="match status" value="1"/>
</dbReference>
<organism evidence="7 8">
    <name type="scientific">Ignelater luminosus</name>
    <name type="common">Cucubano</name>
    <name type="synonym">Pyrophorus luminosus</name>
    <dbReference type="NCBI Taxonomy" id="2038154"/>
    <lineage>
        <taxon>Eukaryota</taxon>
        <taxon>Metazoa</taxon>
        <taxon>Ecdysozoa</taxon>
        <taxon>Arthropoda</taxon>
        <taxon>Hexapoda</taxon>
        <taxon>Insecta</taxon>
        <taxon>Pterygota</taxon>
        <taxon>Neoptera</taxon>
        <taxon>Endopterygota</taxon>
        <taxon>Coleoptera</taxon>
        <taxon>Polyphaga</taxon>
        <taxon>Elateriformia</taxon>
        <taxon>Elateroidea</taxon>
        <taxon>Elateridae</taxon>
        <taxon>Agrypninae</taxon>
        <taxon>Pyrophorini</taxon>
        <taxon>Ignelater</taxon>
    </lineage>
</organism>
<evidence type="ECO:0000313" key="7">
    <source>
        <dbReference type="EMBL" id="KAF2903421.1"/>
    </source>
</evidence>
<evidence type="ECO:0000256" key="4">
    <source>
        <dbReference type="ARBA" id="ARBA00023157"/>
    </source>
</evidence>
<dbReference type="PROSITE" id="PS50240">
    <property type="entry name" value="TRYPSIN_DOM"/>
    <property type="match status" value="1"/>
</dbReference>
<evidence type="ECO:0000256" key="1">
    <source>
        <dbReference type="ARBA" id="ARBA00022670"/>
    </source>
</evidence>
<keyword evidence="3" id="KW-0720">Serine protease</keyword>
<dbReference type="EMBL" id="VTPC01001032">
    <property type="protein sequence ID" value="KAF2903421.1"/>
    <property type="molecule type" value="Genomic_DNA"/>
</dbReference>
<dbReference type="Pfam" id="PF00089">
    <property type="entry name" value="Trypsin"/>
    <property type="match status" value="1"/>
</dbReference>
<dbReference type="InterPro" id="IPR001254">
    <property type="entry name" value="Trypsin_dom"/>
</dbReference>
<dbReference type="PANTHER" id="PTHR24276">
    <property type="entry name" value="POLYSERASE-RELATED"/>
    <property type="match status" value="1"/>
</dbReference>
<sequence length="262" mass="28401">MSLQMSCTFLISSIIILLCLASSVQSQNPSISKRIVGGNDTGIRNYPSYCTLLYMNIPVCGCALLSSTTAVTSASCLFMYDQSVLRIQVGSAIPGDGGNYAIRRSCVHPQFNFQNPFGFPDYDAAKVVIDVWQVTGWGSVISAIALRSMNYDVPTGKTAIVVGFGTKGWGGPRNQVLQALDMPRIRDIDCAKVYPNLTDRMACFGYPEGGKDACGASGSPLYYERALVGVDSFSRGCAFPNTPRVFTRIWNEDIHSFLTSSC</sequence>
<dbReference type="SMART" id="SM00020">
    <property type="entry name" value="Tryp_SPc"/>
    <property type="match status" value="1"/>
</dbReference>
<dbReference type="Gene3D" id="2.40.10.10">
    <property type="entry name" value="Trypsin-like serine proteases"/>
    <property type="match status" value="1"/>
</dbReference>
<keyword evidence="8" id="KW-1185">Reference proteome</keyword>
<evidence type="ECO:0000256" key="3">
    <source>
        <dbReference type="ARBA" id="ARBA00022825"/>
    </source>
</evidence>
<reference evidence="7" key="1">
    <citation type="submission" date="2019-08" db="EMBL/GenBank/DDBJ databases">
        <title>The genome of the North American firefly Photinus pyralis.</title>
        <authorList>
            <consortium name="Photinus pyralis genome working group"/>
            <person name="Fallon T.R."/>
            <person name="Sander Lower S.E."/>
            <person name="Weng J.-K."/>
        </authorList>
    </citation>
    <scope>NUCLEOTIDE SEQUENCE</scope>
    <source>
        <strain evidence="7">TRF0915ILg1</strain>
        <tissue evidence="7">Whole body</tissue>
    </source>
</reference>
<protein>
    <recommendedName>
        <fullName evidence="6">Peptidase S1 domain-containing protein</fullName>
    </recommendedName>
</protein>
<feature type="signal peptide" evidence="5">
    <location>
        <begin position="1"/>
        <end position="26"/>
    </location>
</feature>
<keyword evidence="2" id="KW-0378">Hydrolase</keyword>
<dbReference type="InterPro" id="IPR043504">
    <property type="entry name" value="Peptidase_S1_PA_chymotrypsin"/>
</dbReference>
<evidence type="ECO:0000259" key="6">
    <source>
        <dbReference type="PROSITE" id="PS50240"/>
    </source>
</evidence>
<dbReference type="GO" id="GO:0006508">
    <property type="term" value="P:proteolysis"/>
    <property type="evidence" value="ECO:0007669"/>
    <property type="project" value="UniProtKB-KW"/>
</dbReference>
<dbReference type="InterPro" id="IPR009003">
    <property type="entry name" value="Peptidase_S1_PA"/>
</dbReference>
<dbReference type="PANTHER" id="PTHR24276:SF91">
    <property type="entry name" value="AT26814P-RELATED"/>
    <property type="match status" value="1"/>
</dbReference>
<evidence type="ECO:0000256" key="2">
    <source>
        <dbReference type="ARBA" id="ARBA00022801"/>
    </source>
</evidence>
<dbReference type="GO" id="GO:0004252">
    <property type="term" value="F:serine-type endopeptidase activity"/>
    <property type="evidence" value="ECO:0007669"/>
    <property type="project" value="InterPro"/>
</dbReference>
<dbReference type="InterPro" id="IPR050430">
    <property type="entry name" value="Peptidase_S1"/>
</dbReference>
<gene>
    <name evidence="7" type="ORF">ILUMI_02761</name>
</gene>
<dbReference type="Proteomes" id="UP000801492">
    <property type="component" value="Unassembled WGS sequence"/>
</dbReference>
<evidence type="ECO:0000256" key="5">
    <source>
        <dbReference type="SAM" id="SignalP"/>
    </source>
</evidence>
<evidence type="ECO:0000313" key="8">
    <source>
        <dbReference type="Proteomes" id="UP000801492"/>
    </source>
</evidence>